<dbReference type="Proteomes" id="UP000703269">
    <property type="component" value="Unassembled WGS sequence"/>
</dbReference>
<feature type="compositionally biased region" description="Basic and acidic residues" evidence="1">
    <location>
        <begin position="157"/>
        <end position="167"/>
    </location>
</feature>
<keyword evidence="3" id="KW-1185">Reference proteome</keyword>
<dbReference type="AlphaFoldDB" id="A0A9P3LG92"/>
<name>A0A9P3LG92_9APHY</name>
<evidence type="ECO:0000256" key="1">
    <source>
        <dbReference type="SAM" id="MobiDB-lite"/>
    </source>
</evidence>
<proteinExistence type="predicted"/>
<evidence type="ECO:0000313" key="3">
    <source>
        <dbReference type="Proteomes" id="UP000703269"/>
    </source>
</evidence>
<organism evidence="2 3">
    <name type="scientific">Phanerochaete sordida</name>
    <dbReference type="NCBI Taxonomy" id="48140"/>
    <lineage>
        <taxon>Eukaryota</taxon>
        <taxon>Fungi</taxon>
        <taxon>Dikarya</taxon>
        <taxon>Basidiomycota</taxon>
        <taxon>Agaricomycotina</taxon>
        <taxon>Agaricomycetes</taxon>
        <taxon>Polyporales</taxon>
        <taxon>Phanerochaetaceae</taxon>
        <taxon>Phanerochaete</taxon>
    </lineage>
</organism>
<comment type="caution">
    <text evidence="2">The sequence shown here is derived from an EMBL/GenBank/DDBJ whole genome shotgun (WGS) entry which is preliminary data.</text>
</comment>
<dbReference type="EMBL" id="BPQB01000032">
    <property type="protein sequence ID" value="GJE93414.1"/>
    <property type="molecule type" value="Genomic_DNA"/>
</dbReference>
<protein>
    <submittedName>
        <fullName evidence="2">Uncharacterized protein</fullName>
    </submittedName>
</protein>
<feature type="region of interest" description="Disordered" evidence="1">
    <location>
        <begin position="150"/>
        <end position="177"/>
    </location>
</feature>
<reference evidence="2 3" key="1">
    <citation type="submission" date="2021-08" db="EMBL/GenBank/DDBJ databases">
        <title>Draft Genome Sequence of Phanerochaete sordida strain YK-624.</title>
        <authorList>
            <person name="Mori T."/>
            <person name="Dohra H."/>
            <person name="Suzuki T."/>
            <person name="Kawagishi H."/>
            <person name="Hirai H."/>
        </authorList>
    </citation>
    <scope>NUCLEOTIDE SEQUENCE [LARGE SCALE GENOMIC DNA]</scope>
    <source>
        <strain evidence="2 3">YK-624</strain>
    </source>
</reference>
<evidence type="ECO:0000313" key="2">
    <source>
        <dbReference type="EMBL" id="GJE93414.1"/>
    </source>
</evidence>
<gene>
    <name evidence="2" type="ORF">PsYK624_095730</name>
</gene>
<sequence length="220" mass="24251">MCKEAQGAALRLKSKAHAEDTFPNRNLESYILRYYDDWHAYATTTLSQALDWGDIVVVTGWTKTTADWEMTTWSNKSSVLGAALEGQGGGIAKIKLGGSRTRSVTSTPIRRHGRTYEEQDALLDEAADRQDQCIFVRRVKVKKRPLAPSRLVASAGHRRDGESDHRPGSAGSSTTVGDETFDFGEAMSKAGRGVLDLLDVLLAYILEARLQYSAFYGIPH</sequence>
<dbReference type="OrthoDB" id="3222453at2759"/>
<accession>A0A9P3LG92</accession>